<evidence type="ECO:0000313" key="2">
    <source>
        <dbReference type="Proteomes" id="UP001597262"/>
    </source>
</evidence>
<organism evidence="1 2">
    <name type="scientific">Paenibacillus puldeungensis</name>
    <dbReference type="NCBI Taxonomy" id="696536"/>
    <lineage>
        <taxon>Bacteria</taxon>
        <taxon>Bacillati</taxon>
        <taxon>Bacillota</taxon>
        <taxon>Bacilli</taxon>
        <taxon>Bacillales</taxon>
        <taxon>Paenibacillaceae</taxon>
        <taxon>Paenibacillus</taxon>
    </lineage>
</organism>
<evidence type="ECO:0000313" key="1">
    <source>
        <dbReference type="EMBL" id="MFD1175873.1"/>
    </source>
</evidence>
<dbReference type="EMBL" id="JBHTLM010000003">
    <property type="protein sequence ID" value="MFD1175873.1"/>
    <property type="molecule type" value="Genomic_DNA"/>
</dbReference>
<reference evidence="2" key="1">
    <citation type="journal article" date="2019" name="Int. J. Syst. Evol. Microbiol.">
        <title>The Global Catalogue of Microorganisms (GCM) 10K type strain sequencing project: providing services to taxonomists for standard genome sequencing and annotation.</title>
        <authorList>
            <consortium name="The Broad Institute Genomics Platform"/>
            <consortium name="The Broad Institute Genome Sequencing Center for Infectious Disease"/>
            <person name="Wu L."/>
            <person name="Ma J."/>
        </authorList>
    </citation>
    <scope>NUCLEOTIDE SEQUENCE [LARGE SCALE GENOMIC DNA]</scope>
    <source>
        <strain evidence="2">CCUG 59189</strain>
    </source>
</reference>
<sequence>MTERIPCKTEGCKATILPTTAAKTGGYCMPCHQEQERQKRQAYIEKHRKTVDLYEGLTDPVDILKIMHAPKQYDPLIQYAPYPLSKEQLYVTLTTDQAARMLSFAEDLLKEDDADKTDIAENILLSLVCYRNDNIAAVLPKLLEQGIYHPAILFKDATPEIRDHLIRQVEWDDDNRNHILLILGWIGDSEVINQFREWRSNPPKWVDKLYVAPEIYALDAGWELTSDGGRRDLINGMNYAIEKAKEPKHSRTEAHAADFLTNSISTCPWCSGKLITLMDVNANHSSLAYLNLQTERLRVETCERCGCFGTIYMDLDRDGVPTWSRLNREPDYLRIFDEEDYGYDPAAWNLTLSDEPRSPFYAAIWTLSQPDSQIGGHPSWVQDAEYPECPCCHKRMRFIGQVDWADFDNYGEGIFYMFLCAEDMMTATLYQQS</sequence>
<accession>A0ABW3RTS6</accession>
<protein>
    <submittedName>
        <fullName evidence="1">DUF1963 domain-containing protein</fullName>
    </submittedName>
</protein>
<gene>
    <name evidence="1" type="ORF">ACFQ3W_06080</name>
</gene>
<dbReference type="InterPro" id="IPR035948">
    <property type="entry name" value="YwqG-like_sf"/>
</dbReference>
<dbReference type="SUPFAM" id="SSF103032">
    <property type="entry name" value="Hypothetical protein YwqG"/>
    <property type="match status" value="1"/>
</dbReference>
<proteinExistence type="predicted"/>
<dbReference type="Proteomes" id="UP001597262">
    <property type="component" value="Unassembled WGS sequence"/>
</dbReference>
<dbReference type="RefSeq" id="WP_379317664.1">
    <property type="nucleotide sequence ID" value="NZ_JBHTLM010000003.1"/>
</dbReference>
<dbReference type="Gene3D" id="2.30.320.10">
    <property type="entry name" value="YwqG-like"/>
    <property type="match status" value="1"/>
</dbReference>
<comment type="caution">
    <text evidence="1">The sequence shown here is derived from an EMBL/GenBank/DDBJ whole genome shotgun (WGS) entry which is preliminary data.</text>
</comment>
<keyword evidence="2" id="KW-1185">Reference proteome</keyword>
<name>A0ABW3RTS6_9BACL</name>